<dbReference type="Pfam" id="PF02308">
    <property type="entry name" value="MgtC"/>
    <property type="match status" value="1"/>
</dbReference>
<dbReference type="InterPro" id="IPR003416">
    <property type="entry name" value="MgtC/SapB/SrpB/YhiD_fam"/>
</dbReference>
<comment type="similarity">
    <text evidence="2 7">Belongs to the MgtC/SapB family.</text>
</comment>
<protein>
    <recommendedName>
        <fullName evidence="7">Protein MgtC</fullName>
    </recommendedName>
</protein>
<feature type="transmembrane region" description="Helical" evidence="7">
    <location>
        <begin position="63"/>
        <end position="81"/>
    </location>
</feature>
<reference evidence="10 11" key="1">
    <citation type="submission" date="2018-04" db="EMBL/GenBank/DDBJ databases">
        <title>Genomic Encyclopedia of Type Strains, Phase IV (KMG-IV): sequencing the most valuable type-strain genomes for metagenomic binning, comparative biology and taxonomic classification.</title>
        <authorList>
            <person name="Goeker M."/>
        </authorList>
    </citation>
    <scope>NUCLEOTIDE SEQUENCE [LARGE SCALE GENOMIC DNA]</scope>
    <source>
        <strain evidence="10 11">DSM 7138</strain>
    </source>
</reference>
<dbReference type="EMBL" id="PZZZ01000001">
    <property type="protein sequence ID" value="PTM98550.1"/>
    <property type="molecule type" value="Genomic_DNA"/>
</dbReference>
<evidence type="ECO:0000313" key="10">
    <source>
        <dbReference type="EMBL" id="PTM98550.1"/>
    </source>
</evidence>
<dbReference type="Proteomes" id="UP000241247">
    <property type="component" value="Unassembled WGS sequence"/>
</dbReference>
<feature type="transmembrane region" description="Helical" evidence="7">
    <location>
        <begin position="31"/>
        <end position="51"/>
    </location>
</feature>
<keyword evidence="5 7" id="KW-1133">Transmembrane helix</keyword>
<evidence type="ECO:0000256" key="5">
    <source>
        <dbReference type="ARBA" id="ARBA00022989"/>
    </source>
</evidence>
<evidence type="ECO:0000256" key="2">
    <source>
        <dbReference type="ARBA" id="ARBA00009298"/>
    </source>
</evidence>
<keyword evidence="3" id="KW-1003">Cell membrane</keyword>
<keyword evidence="4 7" id="KW-0812">Transmembrane</keyword>
<accession>A0A2T5BHU9</accession>
<name>A0A2T5BHU9_MYCDI</name>
<comment type="caution">
    <text evidence="10">The sequence shown here is derived from an EMBL/GenBank/DDBJ whole genome shotgun (WGS) entry which is preliminary data.</text>
</comment>
<evidence type="ECO:0000259" key="9">
    <source>
        <dbReference type="Pfam" id="PF02308"/>
    </source>
</evidence>
<dbReference type="GO" id="GO:0005886">
    <property type="term" value="C:plasma membrane"/>
    <property type="evidence" value="ECO:0007669"/>
    <property type="project" value="UniProtKB-SubCell"/>
</dbReference>
<organism evidence="10 11">
    <name type="scientific">Mycoplana dimorpha</name>
    <dbReference type="NCBI Taxonomy" id="28320"/>
    <lineage>
        <taxon>Bacteria</taxon>
        <taxon>Pseudomonadati</taxon>
        <taxon>Pseudomonadota</taxon>
        <taxon>Alphaproteobacteria</taxon>
        <taxon>Hyphomicrobiales</taxon>
        <taxon>Rhizobiaceae</taxon>
        <taxon>Mycoplana</taxon>
    </lineage>
</organism>
<dbReference type="PANTHER" id="PTHR33778:SF1">
    <property type="entry name" value="MAGNESIUM TRANSPORTER YHID-RELATED"/>
    <property type="match status" value="1"/>
</dbReference>
<evidence type="ECO:0000256" key="8">
    <source>
        <dbReference type="SAM" id="MobiDB-lite"/>
    </source>
</evidence>
<evidence type="ECO:0000313" key="11">
    <source>
        <dbReference type="Proteomes" id="UP000241247"/>
    </source>
</evidence>
<dbReference type="PRINTS" id="PR01837">
    <property type="entry name" value="MGTCSAPBPROT"/>
</dbReference>
<feature type="domain" description="MgtC/SapB/SrpB/YhiD N-terminal" evidence="9">
    <location>
        <begin position="40"/>
        <end position="170"/>
    </location>
</feature>
<evidence type="ECO:0000256" key="6">
    <source>
        <dbReference type="ARBA" id="ARBA00023136"/>
    </source>
</evidence>
<feature type="region of interest" description="Disordered" evidence="8">
    <location>
        <begin position="173"/>
        <end position="202"/>
    </location>
</feature>
<evidence type="ECO:0000256" key="4">
    <source>
        <dbReference type="ARBA" id="ARBA00022692"/>
    </source>
</evidence>
<evidence type="ECO:0000256" key="1">
    <source>
        <dbReference type="ARBA" id="ARBA00004651"/>
    </source>
</evidence>
<keyword evidence="6 7" id="KW-0472">Membrane</keyword>
<sequence length="202" mass="21384">MAPGGVEPASSLCVSSAMQQIVNDMTQQTELAFEVIAARLLGAIMLGAMIGFEREYRNRPAGLRTHILVSLAAAVFAIISVEIVHMHHFGDAQVRIDPLRVVEAVTSGVAFLAAGMIIFSKGRVRNLTTGAGMWLAGGVGLSVGLGYWRIAMLAAFACLIVLNLLGRLETAGAGNSRSRSEPNRDQPPADTDSAAPDVRDRV</sequence>
<keyword evidence="7" id="KW-0997">Cell inner membrane</keyword>
<gene>
    <name evidence="10" type="ORF">C7449_101215</name>
</gene>
<evidence type="ECO:0000256" key="7">
    <source>
        <dbReference type="RuleBase" id="RU365041"/>
    </source>
</evidence>
<dbReference type="AlphaFoldDB" id="A0A2T5BHU9"/>
<dbReference type="InterPro" id="IPR049177">
    <property type="entry name" value="MgtC_SapB_SrpB_YhiD_N"/>
</dbReference>
<keyword evidence="11" id="KW-1185">Reference proteome</keyword>
<proteinExistence type="inferred from homology"/>
<comment type="subcellular location">
    <subcellularLocation>
        <location evidence="7">Cell inner membrane</location>
        <topology evidence="7">Multi-pass membrane protein</topology>
    </subcellularLocation>
    <subcellularLocation>
        <location evidence="1">Cell membrane</location>
        <topology evidence="1">Multi-pass membrane protein</topology>
    </subcellularLocation>
</comment>
<feature type="transmembrane region" description="Helical" evidence="7">
    <location>
        <begin position="101"/>
        <end position="119"/>
    </location>
</feature>
<evidence type="ECO:0000256" key="3">
    <source>
        <dbReference type="ARBA" id="ARBA00022475"/>
    </source>
</evidence>
<dbReference type="PANTHER" id="PTHR33778">
    <property type="entry name" value="PROTEIN MGTC"/>
    <property type="match status" value="1"/>
</dbReference>